<dbReference type="CDD" id="cd04301">
    <property type="entry name" value="NAT_SF"/>
    <property type="match status" value="1"/>
</dbReference>
<evidence type="ECO:0000313" key="3">
    <source>
        <dbReference type="Proteomes" id="UP000019277"/>
    </source>
</evidence>
<dbReference type="Pfam" id="PF00583">
    <property type="entry name" value="Acetyltransf_1"/>
    <property type="match status" value="1"/>
</dbReference>
<reference evidence="2 3" key="1">
    <citation type="journal article" date="2014" name="Genome Announc.">
        <title>Draft Genome Sequence of the Antitrypanosomally Active Sponge-Associated Bacterium Actinokineospora sp. Strain EG49.</title>
        <authorList>
            <person name="Harjes J."/>
            <person name="Ryu T."/>
            <person name="Abdelmohsen U.R."/>
            <person name="Moitinho-Silva L."/>
            <person name="Horn H."/>
            <person name="Ravasi T."/>
            <person name="Hentschel U."/>
        </authorList>
    </citation>
    <scope>NUCLEOTIDE SEQUENCE [LARGE SCALE GENOMIC DNA]</scope>
    <source>
        <strain evidence="2 3">EG49</strain>
    </source>
</reference>
<dbReference type="Gene3D" id="3.40.630.30">
    <property type="match status" value="1"/>
</dbReference>
<dbReference type="eggNOG" id="COG0456">
    <property type="taxonomic scope" value="Bacteria"/>
</dbReference>
<comment type="caution">
    <text evidence="2">The sequence shown here is derived from an EMBL/GenBank/DDBJ whole genome shotgun (WGS) entry which is preliminary data.</text>
</comment>
<dbReference type="InterPro" id="IPR016181">
    <property type="entry name" value="Acyl_CoA_acyltransferase"/>
</dbReference>
<keyword evidence="3" id="KW-1185">Reference proteome</keyword>
<sequence>MVDLVTRLQGDPEQLIGYHGTTAAEVADELAGLRPDWSSGAVVAVDDHGGVRGVLSVDADPEVGRAWLLGPFVDLPEGHPAERQAWHNTADDLVDAALALPRLTGVVDLELYGHRKHRRLADLAARHGFDPMGASRVFTLTGQALRSVLVCAVPDGGEPRLLGGDQTTVDGVAALHERCFPNRTVTGRQLVHGDRGHTVVVQTGVDGVLGYAAGFAQEDELYIDYVAVDPEVRGVGTGRALVGALLRALAAEHGARPRAAAVIALGNDASERMFTALGFDLHLELVSYRRK</sequence>
<dbReference type="GO" id="GO:0016747">
    <property type="term" value="F:acyltransferase activity, transferring groups other than amino-acyl groups"/>
    <property type="evidence" value="ECO:0007669"/>
    <property type="project" value="InterPro"/>
</dbReference>
<dbReference type="InterPro" id="IPR000182">
    <property type="entry name" value="GNAT_dom"/>
</dbReference>
<dbReference type="PATRIC" id="fig|909613.9.peg.3723"/>
<dbReference type="Proteomes" id="UP000019277">
    <property type="component" value="Unassembled WGS sequence"/>
</dbReference>
<proteinExistence type="predicted"/>
<name>W7J4C7_9PSEU</name>
<dbReference type="EMBL" id="AYXG01000136">
    <property type="protein sequence ID" value="EWC60989.1"/>
    <property type="molecule type" value="Genomic_DNA"/>
</dbReference>
<evidence type="ECO:0000259" key="1">
    <source>
        <dbReference type="PROSITE" id="PS51186"/>
    </source>
</evidence>
<dbReference type="AlphaFoldDB" id="W7J4C7"/>
<organism evidence="2 3">
    <name type="scientific">Actinokineospora spheciospongiae</name>
    <dbReference type="NCBI Taxonomy" id="909613"/>
    <lineage>
        <taxon>Bacteria</taxon>
        <taxon>Bacillati</taxon>
        <taxon>Actinomycetota</taxon>
        <taxon>Actinomycetes</taxon>
        <taxon>Pseudonocardiales</taxon>
        <taxon>Pseudonocardiaceae</taxon>
        <taxon>Actinokineospora</taxon>
    </lineage>
</organism>
<dbReference type="SUPFAM" id="SSF55729">
    <property type="entry name" value="Acyl-CoA N-acyltransferases (Nat)"/>
    <property type="match status" value="1"/>
</dbReference>
<protein>
    <recommendedName>
        <fullName evidence="1">N-acetyltransferase domain-containing protein</fullName>
    </recommendedName>
</protein>
<feature type="domain" description="N-acetyltransferase" evidence="1">
    <location>
        <begin position="159"/>
        <end position="291"/>
    </location>
</feature>
<dbReference type="PROSITE" id="PS51186">
    <property type="entry name" value="GNAT"/>
    <property type="match status" value="1"/>
</dbReference>
<evidence type="ECO:0000313" key="2">
    <source>
        <dbReference type="EMBL" id="EWC60989.1"/>
    </source>
</evidence>
<accession>W7J4C7</accession>
<dbReference type="STRING" id="909613.UO65_3722"/>
<gene>
    <name evidence="2" type="ORF">UO65_3722</name>
</gene>